<gene>
    <name evidence="2" type="ORF">PWN146_05267</name>
</gene>
<feature type="transmembrane region" description="Helical" evidence="1">
    <location>
        <begin position="45"/>
        <end position="62"/>
    </location>
</feature>
<feature type="transmembrane region" description="Helical" evidence="1">
    <location>
        <begin position="6"/>
        <end position="24"/>
    </location>
</feature>
<keyword evidence="1" id="KW-1133">Transmembrane helix</keyword>
<organism evidence="2">
    <name type="scientific">Serratia marcescens</name>
    <dbReference type="NCBI Taxonomy" id="615"/>
    <lineage>
        <taxon>Bacteria</taxon>
        <taxon>Pseudomonadati</taxon>
        <taxon>Pseudomonadota</taxon>
        <taxon>Gammaproteobacteria</taxon>
        <taxon>Enterobacterales</taxon>
        <taxon>Yersiniaceae</taxon>
        <taxon>Serratia</taxon>
    </lineage>
</organism>
<dbReference type="EMBL" id="LT575491">
    <property type="protein sequence ID" value="SAY46498.1"/>
    <property type="molecule type" value="Genomic_DNA"/>
</dbReference>
<keyword evidence="1" id="KW-0472">Membrane</keyword>
<feature type="transmembrane region" description="Helical" evidence="1">
    <location>
        <begin position="68"/>
        <end position="90"/>
    </location>
</feature>
<proteinExistence type="predicted"/>
<dbReference type="AlphaFoldDB" id="A0A1C3HN95"/>
<feature type="transmembrane region" description="Helical" evidence="1">
    <location>
        <begin position="102"/>
        <end position="126"/>
    </location>
</feature>
<keyword evidence="1" id="KW-0812">Transmembrane</keyword>
<reference evidence="2" key="1">
    <citation type="submission" date="2016-05" db="EMBL/GenBank/DDBJ databases">
        <authorList>
            <person name="Lavstsen T."/>
            <person name="Jespersen J.S."/>
        </authorList>
    </citation>
    <scope>NUCLEOTIDE SEQUENCE</scope>
    <source>
        <strain evidence="2">PWN146_assembly</strain>
    </source>
</reference>
<evidence type="ECO:0000313" key="2">
    <source>
        <dbReference type="EMBL" id="SAY46498.1"/>
    </source>
</evidence>
<protein>
    <submittedName>
        <fullName evidence="2">Uncharacterized protein</fullName>
    </submittedName>
</protein>
<evidence type="ECO:0000256" key="1">
    <source>
        <dbReference type="SAM" id="Phobius"/>
    </source>
</evidence>
<dbReference type="RefSeq" id="WP_172691727.1">
    <property type="nucleotide sequence ID" value="NZ_LT575491.1"/>
</dbReference>
<sequence>MTERKMTGLYVFLLLVWWGGWLALDVWRIEHLLTDADKWAGFRRDILWCAGSAVVSVILFMATAEKKFAVYVLLGLLAAAVGISTAVVVSDAFIHWGFDMSLFSMAISVVKTAMVPMLPFAAFLVARS</sequence>
<name>A0A1C3HN95_SERMA</name>
<accession>A0A1C3HN95</accession>